<comment type="similarity">
    <text evidence="9">Belongs to the TatA/E family.</text>
</comment>
<keyword evidence="4 9" id="KW-0812">Transmembrane</keyword>
<dbReference type="EMBL" id="JAIQDJ010000008">
    <property type="protein sequence ID" value="MBZ4186930.1"/>
    <property type="molecule type" value="Genomic_DNA"/>
</dbReference>
<dbReference type="NCBIfam" id="NF002813">
    <property type="entry name" value="PRK02958.1"/>
    <property type="match status" value="1"/>
</dbReference>
<reference evidence="11" key="1">
    <citation type="submission" date="2021-09" db="EMBL/GenBank/DDBJ databases">
        <authorList>
            <person name="Wu T."/>
            <person name="Guo S.Z."/>
        </authorList>
    </citation>
    <scope>NUCLEOTIDE SEQUENCE</scope>
    <source>
        <strain evidence="11">RSS-23</strain>
    </source>
</reference>
<accession>A0ABS7TGR1</accession>
<evidence type="ECO:0000256" key="7">
    <source>
        <dbReference type="ARBA" id="ARBA00023010"/>
    </source>
</evidence>
<dbReference type="PANTHER" id="PTHR42982:SF1">
    <property type="entry name" value="SEC-INDEPENDENT PROTEIN TRANSLOCASE PROTEIN TATA"/>
    <property type="match status" value="1"/>
</dbReference>
<keyword evidence="12" id="KW-1185">Reference proteome</keyword>
<dbReference type="Gene3D" id="1.20.5.3310">
    <property type="match status" value="1"/>
</dbReference>
<evidence type="ECO:0000256" key="4">
    <source>
        <dbReference type="ARBA" id="ARBA00022692"/>
    </source>
</evidence>
<evidence type="ECO:0000313" key="11">
    <source>
        <dbReference type="EMBL" id="MBZ4186930.1"/>
    </source>
</evidence>
<dbReference type="NCBIfam" id="NF003393">
    <property type="entry name" value="PRK04561.1"/>
    <property type="match status" value="1"/>
</dbReference>
<comment type="caution">
    <text evidence="11">The sequence shown here is derived from an EMBL/GenBank/DDBJ whole genome shotgun (WGS) entry which is preliminary data.</text>
</comment>
<name>A0ABS7TGR1_9GAMM</name>
<protein>
    <recommendedName>
        <fullName evidence="9">Sec-independent protein translocase protein TatA</fullName>
    </recommendedName>
</protein>
<dbReference type="InterPro" id="IPR006312">
    <property type="entry name" value="TatA/E"/>
</dbReference>
<evidence type="ECO:0000256" key="6">
    <source>
        <dbReference type="ARBA" id="ARBA00022989"/>
    </source>
</evidence>
<evidence type="ECO:0000256" key="10">
    <source>
        <dbReference type="SAM" id="MobiDB-lite"/>
    </source>
</evidence>
<proteinExistence type="inferred from homology"/>
<keyword evidence="7 9" id="KW-0811">Translocation</keyword>
<comment type="subunit">
    <text evidence="9">The Tat system comprises two distinct complexes: a TatABC complex, containing multiple copies of TatA, TatB and TatC subunits, and a separate TatA complex, containing only TatA subunits. Substrates initially bind to the TatABC complex, which probably triggers association of the separate TatA complex to form the active translocon.</text>
</comment>
<comment type="function">
    <text evidence="9">Part of the twin-arginine translocation (Tat) system that transports large folded proteins containing a characteristic twin-arginine motif in their signal peptide across membranes. TatA could form the protein-conducting channel of the Tat system.</text>
</comment>
<dbReference type="Proteomes" id="UP001430290">
    <property type="component" value="Unassembled WGS sequence"/>
</dbReference>
<keyword evidence="5 9" id="KW-0653">Protein transport</keyword>
<sequence>MGGLSIWHWLIVLAIVILVFGTKKLTSGARDLGNAVNEFKKGMNGDSDKPQARLGEDKSAASAEQKQHDNAAQ</sequence>
<gene>
    <name evidence="9 11" type="primary">tatA</name>
    <name evidence="11" type="ORF">K7B09_11420</name>
</gene>
<keyword evidence="6 9" id="KW-1133">Transmembrane helix</keyword>
<evidence type="ECO:0000256" key="8">
    <source>
        <dbReference type="ARBA" id="ARBA00023136"/>
    </source>
</evidence>
<evidence type="ECO:0000256" key="5">
    <source>
        <dbReference type="ARBA" id="ARBA00022927"/>
    </source>
</evidence>
<dbReference type="RefSeq" id="WP_223629603.1">
    <property type="nucleotide sequence ID" value="NZ_JAIQDJ010000008.1"/>
</dbReference>
<evidence type="ECO:0000256" key="2">
    <source>
        <dbReference type="ARBA" id="ARBA00022448"/>
    </source>
</evidence>
<keyword evidence="2 9" id="KW-0813">Transport</keyword>
<evidence type="ECO:0000256" key="1">
    <source>
        <dbReference type="ARBA" id="ARBA00004162"/>
    </source>
</evidence>
<keyword evidence="3 9" id="KW-1003">Cell membrane</keyword>
<dbReference type="HAMAP" id="MF_00236">
    <property type="entry name" value="TatA_E"/>
    <property type="match status" value="1"/>
</dbReference>
<organism evidence="11 12">
    <name type="scientific">Thermomonas beijingensis</name>
    <dbReference type="NCBI Taxonomy" id="2872701"/>
    <lineage>
        <taxon>Bacteria</taxon>
        <taxon>Pseudomonadati</taxon>
        <taxon>Pseudomonadota</taxon>
        <taxon>Gammaproteobacteria</taxon>
        <taxon>Lysobacterales</taxon>
        <taxon>Lysobacteraceae</taxon>
        <taxon>Thermomonas</taxon>
    </lineage>
</organism>
<comment type="subcellular location">
    <subcellularLocation>
        <location evidence="1 9">Cell membrane</location>
        <topology evidence="1 9">Single-pass membrane protein</topology>
    </subcellularLocation>
</comment>
<evidence type="ECO:0000256" key="3">
    <source>
        <dbReference type="ARBA" id="ARBA00022475"/>
    </source>
</evidence>
<evidence type="ECO:0000313" key="12">
    <source>
        <dbReference type="Proteomes" id="UP001430290"/>
    </source>
</evidence>
<dbReference type="InterPro" id="IPR003369">
    <property type="entry name" value="TatA/B/E"/>
</dbReference>
<dbReference type="Pfam" id="PF02416">
    <property type="entry name" value="TatA_B_E"/>
    <property type="match status" value="1"/>
</dbReference>
<feature type="transmembrane region" description="Helical" evidence="9">
    <location>
        <begin position="6"/>
        <end position="22"/>
    </location>
</feature>
<keyword evidence="8 9" id="KW-0472">Membrane</keyword>
<evidence type="ECO:0000256" key="9">
    <source>
        <dbReference type="HAMAP-Rule" id="MF_00236"/>
    </source>
</evidence>
<dbReference type="PANTHER" id="PTHR42982">
    <property type="entry name" value="SEC-INDEPENDENT PROTEIN TRANSLOCASE PROTEIN TATA"/>
    <property type="match status" value="1"/>
</dbReference>
<dbReference type="NCBIfam" id="TIGR01411">
    <property type="entry name" value="tatAE"/>
    <property type="match status" value="1"/>
</dbReference>
<feature type="region of interest" description="Disordered" evidence="10">
    <location>
        <begin position="38"/>
        <end position="73"/>
    </location>
</feature>